<sequence length="346" mass="40920">MDPVEKKRLANEKRLKAIQEWKNRNQQLIKIEPKSVRTTFEEPSEKSLDKNKLTLFDSDEDEDNYEDDFSIRPQFEGEKGQYLLEKNAEFSSRFKLDERFKDDDNEEISENIATQEKEEKIKNMKILESVLGYEVIEKYPDGRKPTKRQQMVRFDPEDENASEYLKTREISVKEPPKKVRKKQVVEEEATEKPIPISTERYIEVSSNLKDLINSSATSFSLSEKFSTEVDIESNSGFNFSFSTKEDLLSNEVNQKEDIKASNSCQEIKNIFQNRKKFLFFISKDADVLKEGVDFFRRKSTLEEIYEGWNERKAYIMEIFRKKRKNFKRKSITKGKASERNKAHKKK</sequence>
<evidence type="ECO:0000256" key="1">
    <source>
        <dbReference type="ARBA" id="ARBA00022884"/>
    </source>
</evidence>
<evidence type="ECO:0008006" key="5">
    <source>
        <dbReference type="Google" id="ProtNLM"/>
    </source>
</evidence>
<feature type="region of interest" description="Disordered" evidence="2">
    <location>
        <begin position="34"/>
        <end position="66"/>
    </location>
</feature>
<keyword evidence="1" id="KW-0694">RNA-binding</keyword>
<gene>
    <name evidence="3" type="primary">AVEN_35393_1</name>
    <name evidence="3" type="ORF">NPIL_247731</name>
</gene>
<evidence type="ECO:0000256" key="2">
    <source>
        <dbReference type="SAM" id="MobiDB-lite"/>
    </source>
</evidence>
<evidence type="ECO:0000313" key="3">
    <source>
        <dbReference type="EMBL" id="GFS50637.1"/>
    </source>
</evidence>
<dbReference type="Proteomes" id="UP000887013">
    <property type="component" value="Unassembled WGS sequence"/>
</dbReference>
<feature type="compositionally biased region" description="Basic and acidic residues" evidence="2">
    <location>
        <begin position="34"/>
        <end position="52"/>
    </location>
</feature>
<dbReference type="PANTHER" id="PTHR48029:SF1">
    <property type="entry name" value="NUCLEOLAR PROTEIN 8"/>
    <property type="match status" value="1"/>
</dbReference>
<dbReference type="OrthoDB" id="6432345at2759"/>
<dbReference type="EMBL" id="BMAW01091579">
    <property type="protein sequence ID" value="GFS50637.1"/>
    <property type="molecule type" value="Genomic_DNA"/>
</dbReference>
<accession>A0A8X6JQ30</accession>
<evidence type="ECO:0000313" key="4">
    <source>
        <dbReference type="Proteomes" id="UP000887013"/>
    </source>
</evidence>
<feature type="compositionally biased region" description="Acidic residues" evidence="2">
    <location>
        <begin position="57"/>
        <end position="66"/>
    </location>
</feature>
<protein>
    <recommendedName>
        <fullName evidence="5">Nucleolar protein 8</fullName>
    </recommendedName>
</protein>
<dbReference type="GO" id="GO:0003723">
    <property type="term" value="F:RNA binding"/>
    <property type="evidence" value="ECO:0007669"/>
    <property type="project" value="UniProtKB-KW"/>
</dbReference>
<comment type="caution">
    <text evidence="3">The sequence shown here is derived from an EMBL/GenBank/DDBJ whole genome shotgun (WGS) entry which is preliminary data.</text>
</comment>
<name>A0A8X6JQ30_NEPPI</name>
<organism evidence="3 4">
    <name type="scientific">Nephila pilipes</name>
    <name type="common">Giant wood spider</name>
    <name type="synonym">Nephila maculata</name>
    <dbReference type="NCBI Taxonomy" id="299642"/>
    <lineage>
        <taxon>Eukaryota</taxon>
        <taxon>Metazoa</taxon>
        <taxon>Ecdysozoa</taxon>
        <taxon>Arthropoda</taxon>
        <taxon>Chelicerata</taxon>
        <taxon>Arachnida</taxon>
        <taxon>Araneae</taxon>
        <taxon>Araneomorphae</taxon>
        <taxon>Entelegynae</taxon>
        <taxon>Araneoidea</taxon>
        <taxon>Nephilidae</taxon>
        <taxon>Nephila</taxon>
    </lineage>
</organism>
<reference evidence="3" key="1">
    <citation type="submission" date="2020-08" db="EMBL/GenBank/DDBJ databases">
        <title>Multicomponent nature underlies the extraordinary mechanical properties of spider dragline silk.</title>
        <authorList>
            <person name="Kono N."/>
            <person name="Nakamura H."/>
            <person name="Mori M."/>
            <person name="Yoshida Y."/>
            <person name="Ohtoshi R."/>
            <person name="Malay A.D."/>
            <person name="Moran D.A.P."/>
            <person name="Tomita M."/>
            <person name="Numata K."/>
            <person name="Arakawa K."/>
        </authorList>
    </citation>
    <scope>NUCLEOTIDE SEQUENCE</scope>
</reference>
<dbReference type="PANTHER" id="PTHR48029">
    <property type="entry name" value="NUCLEOLAR PROTEIN 8"/>
    <property type="match status" value="1"/>
</dbReference>
<proteinExistence type="predicted"/>
<feature type="region of interest" description="Disordered" evidence="2">
    <location>
        <begin position="326"/>
        <end position="346"/>
    </location>
</feature>
<keyword evidence="4" id="KW-1185">Reference proteome</keyword>
<dbReference type="AlphaFoldDB" id="A0A8X6JQ30"/>